<keyword evidence="8" id="KW-0732">Signal</keyword>
<evidence type="ECO:0000256" key="3">
    <source>
        <dbReference type="ARBA" id="ARBA00022630"/>
    </source>
</evidence>
<feature type="domain" description="Glucose-methanol-choline oxidoreductase N-terminal" evidence="9">
    <location>
        <begin position="115"/>
        <end position="138"/>
    </location>
</feature>
<dbReference type="EMBL" id="KI925466">
    <property type="protein sequence ID" value="ETW75407.1"/>
    <property type="molecule type" value="Genomic_DNA"/>
</dbReference>
<dbReference type="Pfam" id="PF00732">
    <property type="entry name" value="GMC_oxred_N"/>
    <property type="match status" value="1"/>
</dbReference>
<reference evidence="11 12" key="1">
    <citation type="journal article" date="2012" name="New Phytol.">
        <title>Insight into trade-off between wood decay and parasitism from the genome of a fungal forest pathogen.</title>
        <authorList>
            <person name="Olson A."/>
            <person name="Aerts A."/>
            <person name="Asiegbu F."/>
            <person name="Belbahri L."/>
            <person name="Bouzid O."/>
            <person name="Broberg A."/>
            <person name="Canback B."/>
            <person name="Coutinho P.M."/>
            <person name="Cullen D."/>
            <person name="Dalman K."/>
            <person name="Deflorio G."/>
            <person name="van Diepen L.T."/>
            <person name="Dunand C."/>
            <person name="Duplessis S."/>
            <person name="Durling M."/>
            <person name="Gonthier P."/>
            <person name="Grimwood J."/>
            <person name="Fossdal C.G."/>
            <person name="Hansson D."/>
            <person name="Henrissat B."/>
            <person name="Hietala A."/>
            <person name="Himmelstrand K."/>
            <person name="Hoffmeister D."/>
            <person name="Hogberg N."/>
            <person name="James T.Y."/>
            <person name="Karlsson M."/>
            <person name="Kohler A."/>
            <person name="Kues U."/>
            <person name="Lee Y.H."/>
            <person name="Lin Y.C."/>
            <person name="Lind M."/>
            <person name="Lindquist E."/>
            <person name="Lombard V."/>
            <person name="Lucas S."/>
            <person name="Lunden K."/>
            <person name="Morin E."/>
            <person name="Murat C."/>
            <person name="Park J."/>
            <person name="Raffaello T."/>
            <person name="Rouze P."/>
            <person name="Salamov A."/>
            <person name="Schmutz J."/>
            <person name="Solheim H."/>
            <person name="Stahlberg J."/>
            <person name="Velez H."/>
            <person name="de Vries R.P."/>
            <person name="Wiebenga A."/>
            <person name="Woodward S."/>
            <person name="Yakovlev I."/>
            <person name="Garbelotto M."/>
            <person name="Martin F."/>
            <person name="Grigoriev I.V."/>
            <person name="Stenlid J."/>
        </authorList>
    </citation>
    <scope>NUCLEOTIDE SEQUENCE [LARGE SCALE GENOMIC DNA]</scope>
    <source>
        <strain evidence="11 12">TC 32-1</strain>
    </source>
</reference>
<dbReference type="eggNOG" id="KOG1238">
    <property type="taxonomic scope" value="Eukaryota"/>
</dbReference>
<dbReference type="SUPFAM" id="SSF51905">
    <property type="entry name" value="FAD/NAD(P)-binding domain"/>
    <property type="match status" value="1"/>
</dbReference>
<dbReference type="Proteomes" id="UP000030671">
    <property type="component" value="Unassembled WGS sequence"/>
</dbReference>
<keyword evidence="3 7" id="KW-0285">Flavoprotein</keyword>
<evidence type="ECO:0000256" key="4">
    <source>
        <dbReference type="ARBA" id="ARBA00022827"/>
    </source>
</evidence>
<dbReference type="InterPro" id="IPR007867">
    <property type="entry name" value="GMC_OxRtase_C"/>
</dbReference>
<accession>W4JPB3</accession>
<dbReference type="KEGG" id="hir:HETIRDRAFT_67689"/>
<dbReference type="GO" id="GO:0050660">
    <property type="term" value="F:flavin adenine dinucleotide binding"/>
    <property type="evidence" value="ECO:0007669"/>
    <property type="project" value="InterPro"/>
</dbReference>
<comment type="similarity">
    <text evidence="2 7">Belongs to the GMC oxidoreductase family.</text>
</comment>
<evidence type="ECO:0000256" key="6">
    <source>
        <dbReference type="PIRSR" id="PIRSR000137-2"/>
    </source>
</evidence>
<dbReference type="OrthoDB" id="269227at2759"/>
<keyword evidence="4 6" id="KW-0274">FAD</keyword>
<feature type="active site" description="Proton donor" evidence="5">
    <location>
        <position position="537"/>
    </location>
</feature>
<feature type="chain" id="PRO_5004844919" evidence="8">
    <location>
        <begin position="24"/>
        <end position="604"/>
    </location>
</feature>
<protein>
    <submittedName>
        <fullName evidence="11">Aryl-alcohol oxidase 11</fullName>
    </submittedName>
</protein>
<feature type="signal peptide" evidence="8">
    <location>
        <begin position="1"/>
        <end position="23"/>
    </location>
</feature>
<dbReference type="InParanoid" id="W4JPB3"/>
<gene>
    <name evidence="11" type="primary">aao11</name>
    <name evidence="11" type="ORF">HETIRDRAFT_67689</name>
</gene>
<dbReference type="InterPro" id="IPR036188">
    <property type="entry name" value="FAD/NAD-bd_sf"/>
</dbReference>
<evidence type="ECO:0000256" key="2">
    <source>
        <dbReference type="ARBA" id="ARBA00010790"/>
    </source>
</evidence>
<dbReference type="InterPro" id="IPR000172">
    <property type="entry name" value="GMC_OxRdtase_N"/>
</dbReference>
<evidence type="ECO:0000313" key="11">
    <source>
        <dbReference type="EMBL" id="ETW75407.1"/>
    </source>
</evidence>
<dbReference type="PROSITE" id="PS00624">
    <property type="entry name" value="GMC_OXRED_2"/>
    <property type="match status" value="1"/>
</dbReference>
<feature type="binding site" evidence="6">
    <location>
        <begin position="125"/>
        <end position="128"/>
    </location>
    <ligand>
        <name>FAD</name>
        <dbReference type="ChEBI" id="CHEBI:57692"/>
    </ligand>
</feature>
<dbReference type="PANTHER" id="PTHR11552:SF147">
    <property type="entry name" value="CHOLINE DEHYDROGENASE, MITOCHONDRIAL"/>
    <property type="match status" value="1"/>
</dbReference>
<dbReference type="PIRSF" id="PIRSF000137">
    <property type="entry name" value="Alcohol_oxidase"/>
    <property type="match status" value="1"/>
</dbReference>
<dbReference type="HOGENOM" id="CLU_002865_6_3_1"/>
<dbReference type="PROSITE" id="PS00623">
    <property type="entry name" value="GMC_OXRED_1"/>
    <property type="match status" value="1"/>
</dbReference>
<feature type="binding site" evidence="6">
    <location>
        <position position="266"/>
    </location>
    <ligand>
        <name>FAD</name>
        <dbReference type="ChEBI" id="CHEBI:57692"/>
    </ligand>
</feature>
<keyword evidence="12" id="KW-1185">Reference proteome</keyword>
<evidence type="ECO:0000256" key="5">
    <source>
        <dbReference type="PIRSR" id="PIRSR000137-1"/>
    </source>
</evidence>
<dbReference type="RefSeq" id="XP_009552521.1">
    <property type="nucleotide sequence ID" value="XM_009554226.1"/>
</dbReference>
<organism evidence="11 12">
    <name type="scientific">Heterobasidion irregulare (strain TC 32-1)</name>
    <dbReference type="NCBI Taxonomy" id="747525"/>
    <lineage>
        <taxon>Eukaryota</taxon>
        <taxon>Fungi</taxon>
        <taxon>Dikarya</taxon>
        <taxon>Basidiomycota</taxon>
        <taxon>Agaricomycotina</taxon>
        <taxon>Agaricomycetes</taxon>
        <taxon>Russulales</taxon>
        <taxon>Bondarzewiaceae</taxon>
        <taxon>Heterobasidion</taxon>
        <taxon>Heterobasidion annosum species complex</taxon>
    </lineage>
</organism>
<feature type="active site" description="Proton acceptor" evidence="5">
    <location>
        <position position="581"/>
    </location>
</feature>
<evidence type="ECO:0000256" key="1">
    <source>
        <dbReference type="ARBA" id="ARBA00001974"/>
    </source>
</evidence>
<dbReference type="GO" id="GO:0016614">
    <property type="term" value="F:oxidoreductase activity, acting on CH-OH group of donors"/>
    <property type="evidence" value="ECO:0007669"/>
    <property type="project" value="InterPro"/>
</dbReference>
<evidence type="ECO:0000259" key="10">
    <source>
        <dbReference type="PROSITE" id="PS00624"/>
    </source>
</evidence>
<sequence>MSLLPARLATLALVLLAATGASGKVFDDPTHVLRNEYDFVVIGGGTAGNVVANRLTEDKSVRVLVIEAGPSNEGVEDSIVPFFCTQFYPASQWTWNYTTVPQVGLNNRTVPYPRGRLLGGSSSVNFMVYTRGSDDDWNRYANVTGDHGWSWNALQKYFKKSEHFVEPADHHNITGQFDPAFHGFSGPLKVSLPGFPQTIDDRVVQTTKELASEYPFREDVNSGETLGVGWTQTTISGNKRSSSATAYLAPRYVSRHNLDVLIESHVTRIIAADKTSHGSVSFETVEFAKSSTGKRYRVSAKKEVIMSAGAINTPQLLMLSGLGDPATLKKFGIKALVDLPDVGQNLQDHTLLPNQFEVNSTRTFETFERNTTLFGDIMSQYNTTGTGPFVDGLANLIGWLRIPDNSSIFQNYSDPTAGPNSAHYEVIFSNGFAGFTVPIPATGNYMSILTNLATPASRGSVSLNSSDPFDFPLIDPAFLKHPVDAFVAVEAIKSARRFLAAPAWKDYVIGQFGVGGLAKTDAEIEEFARNQTSTVFHPVGTASMSAVDSKSGVVNPDLRVKNTKGLRIIDASVIPYIPAAHTQAAVYAFAERGADLIKAAWGLH</sequence>
<dbReference type="Pfam" id="PF05199">
    <property type="entry name" value="GMC_oxred_C"/>
    <property type="match status" value="1"/>
</dbReference>
<dbReference type="PANTHER" id="PTHR11552">
    <property type="entry name" value="GLUCOSE-METHANOL-CHOLINE GMC OXIDOREDUCTASE"/>
    <property type="match status" value="1"/>
</dbReference>
<dbReference type="GeneID" id="20678820"/>
<dbReference type="SUPFAM" id="SSF54373">
    <property type="entry name" value="FAD-linked reductases, C-terminal domain"/>
    <property type="match status" value="1"/>
</dbReference>
<proteinExistence type="inferred from homology"/>
<dbReference type="Gene3D" id="3.30.560.10">
    <property type="entry name" value="Glucose Oxidase, domain 3"/>
    <property type="match status" value="1"/>
</dbReference>
<evidence type="ECO:0000256" key="8">
    <source>
        <dbReference type="SAM" id="SignalP"/>
    </source>
</evidence>
<comment type="cofactor">
    <cofactor evidence="1 6">
        <name>FAD</name>
        <dbReference type="ChEBI" id="CHEBI:57692"/>
    </cofactor>
</comment>
<dbReference type="InterPro" id="IPR012132">
    <property type="entry name" value="GMC_OxRdtase"/>
</dbReference>
<evidence type="ECO:0000259" key="9">
    <source>
        <dbReference type="PROSITE" id="PS00623"/>
    </source>
</evidence>
<evidence type="ECO:0000256" key="7">
    <source>
        <dbReference type="RuleBase" id="RU003968"/>
    </source>
</evidence>
<dbReference type="AlphaFoldDB" id="W4JPB3"/>
<dbReference type="Gene3D" id="3.50.50.60">
    <property type="entry name" value="FAD/NAD(P)-binding domain"/>
    <property type="match status" value="1"/>
</dbReference>
<evidence type="ECO:0000313" key="12">
    <source>
        <dbReference type="Proteomes" id="UP000030671"/>
    </source>
</evidence>
<name>W4JPB3_HETIT</name>
<feature type="domain" description="Glucose-methanol-choline oxidoreductase N-terminal" evidence="10">
    <location>
        <begin position="309"/>
        <end position="323"/>
    </location>
</feature>